<feature type="domain" description="FHA" evidence="2">
    <location>
        <begin position="32"/>
        <end position="87"/>
    </location>
</feature>
<comment type="caution">
    <text evidence="3">The sequence shown here is derived from an EMBL/GenBank/DDBJ whole genome shotgun (WGS) entry which is preliminary data.</text>
</comment>
<dbReference type="EMBL" id="JADGIZ020000008">
    <property type="protein sequence ID" value="KAL2918040.1"/>
    <property type="molecule type" value="Genomic_DNA"/>
</dbReference>
<feature type="compositionally biased region" description="Low complexity" evidence="1">
    <location>
        <begin position="257"/>
        <end position="267"/>
    </location>
</feature>
<reference evidence="3 4" key="1">
    <citation type="submission" date="2023-09" db="EMBL/GenBank/DDBJ databases">
        <title>Pangenome analysis of Batrachochytrium dendrobatidis and related Chytrids.</title>
        <authorList>
            <person name="Yacoub M.N."/>
            <person name="Stajich J.E."/>
            <person name="James T.Y."/>
        </authorList>
    </citation>
    <scope>NUCLEOTIDE SEQUENCE [LARGE SCALE GENOMIC DNA]</scope>
    <source>
        <strain evidence="3 4">JEL0888</strain>
    </source>
</reference>
<organism evidence="3 4">
    <name type="scientific">Polyrhizophydium stewartii</name>
    <dbReference type="NCBI Taxonomy" id="2732419"/>
    <lineage>
        <taxon>Eukaryota</taxon>
        <taxon>Fungi</taxon>
        <taxon>Fungi incertae sedis</taxon>
        <taxon>Chytridiomycota</taxon>
        <taxon>Chytridiomycota incertae sedis</taxon>
        <taxon>Chytridiomycetes</taxon>
        <taxon>Rhizophydiales</taxon>
        <taxon>Rhizophydiales incertae sedis</taxon>
        <taxon>Polyrhizophydium</taxon>
    </lineage>
</organism>
<dbReference type="InterPro" id="IPR000253">
    <property type="entry name" value="FHA_dom"/>
</dbReference>
<dbReference type="PANTHER" id="PTHR15715">
    <property type="entry name" value="CENTROSOMAL PROTEIN OF 170 KDA"/>
    <property type="match status" value="1"/>
</dbReference>
<keyword evidence="4" id="KW-1185">Reference proteome</keyword>
<feature type="compositionally biased region" description="Polar residues" evidence="1">
    <location>
        <begin position="286"/>
        <end position="311"/>
    </location>
</feature>
<dbReference type="PROSITE" id="PS50006">
    <property type="entry name" value="FHA_DOMAIN"/>
    <property type="match status" value="1"/>
</dbReference>
<evidence type="ECO:0000256" key="1">
    <source>
        <dbReference type="SAM" id="MobiDB-lite"/>
    </source>
</evidence>
<protein>
    <recommendedName>
        <fullName evidence="2">FHA domain-containing protein</fullName>
    </recommendedName>
</protein>
<proteinExistence type="predicted"/>
<dbReference type="Proteomes" id="UP001527925">
    <property type="component" value="Unassembled WGS sequence"/>
</dbReference>
<dbReference type="PANTHER" id="PTHR15715:SF37">
    <property type="entry name" value="LD47843P"/>
    <property type="match status" value="1"/>
</dbReference>
<dbReference type="Pfam" id="PF00498">
    <property type="entry name" value="FHA"/>
    <property type="match status" value="1"/>
</dbReference>
<dbReference type="InterPro" id="IPR051176">
    <property type="entry name" value="Cent_Immune-Sig_Mod"/>
</dbReference>
<dbReference type="SUPFAM" id="SSF49879">
    <property type="entry name" value="SMAD/FHA domain"/>
    <property type="match status" value="1"/>
</dbReference>
<dbReference type="Gene3D" id="2.60.200.20">
    <property type="match status" value="1"/>
</dbReference>
<gene>
    <name evidence="3" type="ORF">HK105_202454</name>
</gene>
<name>A0ABR4NEU2_9FUNG</name>
<accession>A0ABR4NEU2</accession>
<feature type="region of interest" description="Disordered" evidence="1">
    <location>
        <begin position="247"/>
        <end position="325"/>
    </location>
</feature>
<evidence type="ECO:0000313" key="4">
    <source>
        <dbReference type="Proteomes" id="UP001527925"/>
    </source>
</evidence>
<dbReference type="InterPro" id="IPR008984">
    <property type="entry name" value="SMAD_FHA_dom_sf"/>
</dbReference>
<sequence>MAAVLELPLTIIPLFGSFEGQRLITLPADVPLVIGRLIDPNESYVGTLRFTSKVVSRRHAQLLFHDKKVYIQDIKSSSGTFLNDERLSQQGVESQLFQLHSGDIVRLGEDCEVNGVMHQSVCMKVIIPQLDEELVSPISGSKNRISLQPSLRASGDNLAKSTSSLLESSRSYDNFANLDASMDAGASLTIDTQFKYDIENEFNAVWASLTHGLDSSVRKLKALARAHASTMMTQGIYTPYSAKGFASTSDLSNPRQSMQSFLSTSSSNEAIETARHRMSRMPPHSATGSRARQTSALSTGSTPSTVASMPSPSQPLRELHRSPSV</sequence>
<feature type="compositionally biased region" description="Polar residues" evidence="1">
    <location>
        <begin position="247"/>
        <end position="256"/>
    </location>
</feature>
<evidence type="ECO:0000313" key="3">
    <source>
        <dbReference type="EMBL" id="KAL2918040.1"/>
    </source>
</evidence>
<evidence type="ECO:0000259" key="2">
    <source>
        <dbReference type="PROSITE" id="PS50006"/>
    </source>
</evidence>
<dbReference type="SMART" id="SM00240">
    <property type="entry name" value="FHA"/>
    <property type="match status" value="1"/>
</dbReference>